<sequence>MDLSKSPKRGYKETPIEREIRIAQEREESLRRLRGIKHSDVQEMVEIKTKSLLSQPIPLQTASKTKEKNRVSFLIQREIEKDSQREEDLLHQGKVPGLYDRGTPQELEEKKKIFELPYHSGAEEEKRKRDGSLPDATVRITSSSTEDFPFCCPQQHSEQRDLQTGFMSSTPSLNTTSEGCDSEMLHNIGENLI</sequence>
<dbReference type="PANTHER" id="PTHR18839:SF0">
    <property type="entry name" value="MITOTIC INTERACTOR AND SUBSTRATE OF PLK1 ISOFORM X1-RELATED"/>
    <property type="match status" value="1"/>
</dbReference>
<evidence type="ECO:0000313" key="3">
    <source>
        <dbReference type="Proteomes" id="UP000265140"/>
    </source>
</evidence>
<reference evidence="2" key="2">
    <citation type="submission" date="2025-08" db="UniProtKB">
        <authorList>
            <consortium name="Ensembl"/>
        </authorList>
    </citation>
    <scope>IDENTIFICATION</scope>
</reference>
<dbReference type="InterPro" id="IPR042779">
    <property type="entry name" value="MISP/MISP3-like"/>
</dbReference>
<accession>A0AAY5KET2</accession>
<protein>
    <submittedName>
        <fullName evidence="2">Uncharacterized protein</fullName>
    </submittedName>
</protein>
<reference evidence="2" key="3">
    <citation type="submission" date="2025-09" db="UniProtKB">
        <authorList>
            <consortium name="Ensembl"/>
        </authorList>
    </citation>
    <scope>IDENTIFICATION</scope>
</reference>
<keyword evidence="3" id="KW-1185">Reference proteome</keyword>
<dbReference type="GeneTree" id="ENSGT00940000154739"/>
<name>A0AAY5KET2_ESOLU</name>
<organism evidence="2 3">
    <name type="scientific">Esox lucius</name>
    <name type="common">Northern pike</name>
    <dbReference type="NCBI Taxonomy" id="8010"/>
    <lineage>
        <taxon>Eukaryota</taxon>
        <taxon>Metazoa</taxon>
        <taxon>Chordata</taxon>
        <taxon>Craniata</taxon>
        <taxon>Vertebrata</taxon>
        <taxon>Euteleostomi</taxon>
        <taxon>Actinopterygii</taxon>
        <taxon>Neopterygii</taxon>
        <taxon>Teleostei</taxon>
        <taxon>Protacanthopterygii</taxon>
        <taxon>Esociformes</taxon>
        <taxon>Esocidae</taxon>
        <taxon>Esox</taxon>
    </lineage>
</organism>
<dbReference type="PANTHER" id="PTHR18839">
    <property type="entry name" value="MITOTIC INTERACTOR AND SUBSTRATE OF PLK1 MISP FAMILY MEMBER"/>
    <property type="match status" value="1"/>
</dbReference>
<proteinExistence type="predicted"/>
<evidence type="ECO:0000256" key="1">
    <source>
        <dbReference type="SAM" id="MobiDB-lite"/>
    </source>
</evidence>
<reference evidence="2 3" key="1">
    <citation type="submission" date="2020-02" db="EMBL/GenBank/DDBJ databases">
        <title>Esox lucius (northern pike) genome, fEsoLuc1, primary haplotype.</title>
        <authorList>
            <person name="Myers G."/>
            <person name="Karagic N."/>
            <person name="Meyer A."/>
            <person name="Pippel M."/>
            <person name="Reichard M."/>
            <person name="Winkler S."/>
            <person name="Tracey A."/>
            <person name="Sims Y."/>
            <person name="Howe K."/>
            <person name="Rhie A."/>
            <person name="Formenti G."/>
            <person name="Durbin R."/>
            <person name="Fedrigo O."/>
            <person name="Jarvis E.D."/>
        </authorList>
    </citation>
    <scope>NUCLEOTIDE SEQUENCE [LARGE SCALE GENOMIC DNA]</scope>
</reference>
<feature type="region of interest" description="Disordered" evidence="1">
    <location>
        <begin position="83"/>
        <end position="103"/>
    </location>
</feature>
<gene>
    <name evidence="2" type="primary">PPP1R1B</name>
</gene>
<dbReference type="AlphaFoldDB" id="A0AAY5KET2"/>
<dbReference type="Ensembl" id="ENSELUT00000097717.1">
    <property type="protein sequence ID" value="ENSELUP00000087588.1"/>
    <property type="gene ID" value="ENSELUG00000035258.1"/>
</dbReference>
<dbReference type="Proteomes" id="UP000265140">
    <property type="component" value="Chromosome 8"/>
</dbReference>
<evidence type="ECO:0000313" key="2">
    <source>
        <dbReference type="Ensembl" id="ENSELUP00000087588.1"/>
    </source>
</evidence>